<proteinExistence type="inferred from homology"/>
<dbReference type="InterPro" id="IPR002018">
    <property type="entry name" value="CarbesteraseB"/>
</dbReference>
<dbReference type="EC" id="3.1.1.-" evidence="3"/>
<sequence>MSLMFVKGVHGGGHLYLSFAALFLLAAASCSQPQEPPEQDLASADPIGVTTHGHVEGVRESPLSIFLGIPFAAPPVDDLRWRPPEPPENWDGLREAKSFAPSCYQNAQYLEAPEHNTSEDCLYLNIWTPAASADERLPVMAWIYGGGFAAGATSNPVQNGDELAARGVVVVSMGYRVGPFGFLAHPALSAESPQEVSGNYGLLDQIAALKWVQDNIENFGGDPDKVTIFGESAGAISVSMLSTSPLAEGLFRGAISQSGGSFGPTHSPPLPGENVQRLDQAEAIGIEFAEKLNAADIAEMRTVPAADILAASLPSPDAPFPEMRLSWPVLDGYVILGDQYELYEQGEYNDVAALIGFNSDEASMWGGQVTPAEYEKATRDRFGPYAETLLEAYAAEPDDATQASRDLATDVMFGWHTLSWAKLQSRTGTKPIYMYYFAQRPPYPEDHPFANVKGAPHAAEMPYVFDHLEVYPEIPWRPEDAALSDAMADYWTNFVKTLDPNDGELPHWPQFSENEPQVMILENGPHAGALPSYERYDILDDYFAWRRTPEGRQP</sequence>
<keyword evidence="6" id="KW-1185">Reference proteome</keyword>
<evidence type="ECO:0000256" key="1">
    <source>
        <dbReference type="ARBA" id="ARBA00005964"/>
    </source>
</evidence>
<dbReference type="InterPro" id="IPR029058">
    <property type="entry name" value="AB_hydrolase_fold"/>
</dbReference>
<dbReference type="RefSeq" id="WP_104830182.1">
    <property type="nucleotide sequence ID" value="NZ_PJCH01000006.1"/>
</dbReference>
<evidence type="ECO:0000313" key="6">
    <source>
        <dbReference type="Proteomes" id="UP000239504"/>
    </source>
</evidence>
<dbReference type="PROSITE" id="PS51257">
    <property type="entry name" value="PROKAR_LIPOPROTEIN"/>
    <property type="match status" value="1"/>
</dbReference>
<name>A0A2S7K556_9PROT</name>
<evidence type="ECO:0000259" key="4">
    <source>
        <dbReference type="Pfam" id="PF00135"/>
    </source>
</evidence>
<protein>
    <recommendedName>
        <fullName evidence="3">Carboxylic ester hydrolase</fullName>
        <ecNumber evidence="3">3.1.1.-</ecNumber>
    </recommendedName>
</protein>
<comment type="similarity">
    <text evidence="1 3">Belongs to the type-B carboxylesterase/lipase family.</text>
</comment>
<dbReference type="EMBL" id="PJCH01000006">
    <property type="protein sequence ID" value="PQA87644.1"/>
    <property type="molecule type" value="Genomic_DNA"/>
</dbReference>
<dbReference type="InterPro" id="IPR019826">
    <property type="entry name" value="Carboxylesterase_B_AS"/>
</dbReference>
<dbReference type="SUPFAM" id="SSF53474">
    <property type="entry name" value="alpha/beta-Hydrolases"/>
    <property type="match status" value="1"/>
</dbReference>
<dbReference type="InterPro" id="IPR019819">
    <property type="entry name" value="Carboxylesterase_B_CS"/>
</dbReference>
<dbReference type="AlphaFoldDB" id="A0A2S7K556"/>
<dbReference type="Proteomes" id="UP000239504">
    <property type="component" value="Unassembled WGS sequence"/>
</dbReference>
<dbReference type="GO" id="GO:0016787">
    <property type="term" value="F:hydrolase activity"/>
    <property type="evidence" value="ECO:0007669"/>
    <property type="project" value="UniProtKB-KW"/>
</dbReference>
<evidence type="ECO:0000256" key="3">
    <source>
        <dbReference type="RuleBase" id="RU361235"/>
    </source>
</evidence>
<keyword evidence="2 3" id="KW-0378">Hydrolase</keyword>
<organism evidence="5 6">
    <name type="scientific">Hyphococcus luteus</name>
    <dbReference type="NCBI Taxonomy" id="2058213"/>
    <lineage>
        <taxon>Bacteria</taxon>
        <taxon>Pseudomonadati</taxon>
        <taxon>Pseudomonadota</taxon>
        <taxon>Alphaproteobacteria</taxon>
        <taxon>Parvularculales</taxon>
        <taxon>Parvularculaceae</taxon>
        <taxon>Hyphococcus</taxon>
    </lineage>
</organism>
<gene>
    <name evidence="5" type="ORF">CW354_11245</name>
</gene>
<dbReference type="PROSITE" id="PS00122">
    <property type="entry name" value="CARBOXYLESTERASE_B_1"/>
    <property type="match status" value="1"/>
</dbReference>
<dbReference type="Pfam" id="PF00135">
    <property type="entry name" value="COesterase"/>
    <property type="match status" value="1"/>
</dbReference>
<accession>A0A2S7K556</accession>
<evidence type="ECO:0000256" key="2">
    <source>
        <dbReference type="ARBA" id="ARBA00022801"/>
    </source>
</evidence>
<evidence type="ECO:0000313" key="5">
    <source>
        <dbReference type="EMBL" id="PQA87644.1"/>
    </source>
</evidence>
<comment type="caution">
    <text evidence="5">The sequence shown here is derived from an EMBL/GenBank/DDBJ whole genome shotgun (WGS) entry which is preliminary data.</text>
</comment>
<dbReference type="InterPro" id="IPR050309">
    <property type="entry name" value="Type-B_Carboxylest/Lipase"/>
</dbReference>
<dbReference type="PANTHER" id="PTHR11559">
    <property type="entry name" value="CARBOXYLESTERASE"/>
    <property type="match status" value="1"/>
</dbReference>
<dbReference type="Gene3D" id="3.40.50.1820">
    <property type="entry name" value="alpha/beta hydrolase"/>
    <property type="match status" value="1"/>
</dbReference>
<dbReference type="PROSITE" id="PS00941">
    <property type="entry name" value="CARBOXYLESTERASE_B_2"/>
    <property type="match status" value="1"/>
</dbReference>
<dbReference type="OrthoDB" id="9775851at2"/>
<reference evidence="5 6" key="1">
    <citation type="submission" date="2017-12" db="EMBL/GenBank/DDBJ databases">
        <authorList>
            <person name="Hurst M.R.H."/>
        </authorList>
    </citation>
    <scope>NUCLEOTIDE SEQUENCE [LARGE SCALE GENOMIC DNA]</scope>
    <source>
        <strain evidence="5 6">SY-3-19</strain>
    </source>
</reference>
<feature type="domain" description="Carboxylesterase type B" evidence="4">
    <location>
        <begin position="49"/>
        <end position="526"/>
    </location>
</feature>